<gene>
    <name evidence="1" type="ORF">CA85_43330</name>
</gene>
<comment type="caution">
    <text evidence="1">The sequence shown here is derived from an EMBL/GenBank/DDBJ whole genome shotgun (WGS) entry which is preliminary data.</text>
</comment>
<organism evidence="1 2">
    <name type="scientific">Allorhodopirellula solitaria</name>
    <dbReference type="NCBI Taxonomy" id="2527987"/>
    <lineage>
        <taxon>Bacteria</taxon>
        <taxon>Pseudomonadati</taxon>
        <taxon>Planctomycetota</taxon>
        <taxon>Planctomycetia</taxon>
        <taxon>Pirellulales</taxon>
        <taxon>Pirellulaceae</taxon>
        <taxon>Allorhodopirellula</taxon>
    </lineage>
</organism>
<keyword evidence="2" id="KW-1185">Reference proteome</keyword>
<evidence type="ECO:0000313" key="1">
    <source>
        <dbReference type="EMBL" id="TWT56330.1"/>
    </source>
</evidence>
<accession>A0A5C5X0J5</accession>
<evidence type="ECO:0000313" key="2">
    <source>
        <dbReference type="Proteomes" id="UP000318053"/>
    </source>
</evidence>
<name>A0A5C5X0J5_9BACT</name>
<sequence>MILWRQPIADELCLAPQPSEQQLSIVSFSERRVRGSSFPVLIVLMGLQLMLRAATSLRGAAKSIEISEEIYRGRLLAGPCHNTVRNHLLRIGLYELNRAKAKLTDWVWIVDHTIQVGHQLCMVVLGIPLSEFQQLRRPLQCTDMQVLEMLPMEKSNGEIMGGHFTDLASRYGHPMAVVSDEGSDISGGFNVLCLGEHAPVRCIDIVHKISRLIKKILERQEKWGEYRKQSCATGNRLRQSKLGHLPPPKPKTKARHMNLGPEIQWGVGILLLRDGIAKNLNYDDEQRQKLLDSTAAIPGGVKNTVFCGVGIC</sequence>
<reference evidence="1 2" key="1">
    <citation type="submission" date="2019-02" db="EMBL/GenBank/DDBJ databases">
        <title>Deep-cultivation of Planctomycetes and their phenomic and genomic characterization uncovers novel biology.</title>
        <authorList>
            <person name="Wiegand S."/>
            <person name="Jogler M."/>
            <person name="Boedeker C."/>
            <person name="Pinto D."/>
            <person name="Vollmers J."/>
            <person name="Rivas-Marin E."/>
            <person name="Kohn T."/>
            <person name="Peeters S.H."/>
            <person name="Heuer A."/>
            <person name="Rast P."/>
            <person name="Oberbeckmann S."/>
            <person name="Bunk B."/>
            <person name="Jeske O."/>
            <person name="Meyerdierks A."/>
            <person name="Storesund J.E."/>
            <person name="Kallscheuer N."/>
            <person name="Luecker S."/>
            <person name="Lage O.M."/>
            <person name="Pohl T."/>
            <person name="Merkel B.J."/>
            <person name="Hornburger P."/>
            <person name="Mueller R.-W."/>
            <person name="Bruemmer F."/>
            <person name="Labrenz M."/>
            <person name="Spormann A.M."/>
            <person name="Op Den Camp H."/>
            <person name="Overmann J."/>
            <person name="Amann R."/>
            <person name="Jetten M.S.M."/>
            <person name="Mascher T."/>
            <person name="Medema M.H."/>
            <person name="Devos D.P."/>
            <person name="Kaster A.-K."/>
            <person name="Ovreas L."/>
            <person name="Rohde M."/>
            <person name="Galperin M.Y."/>
            <person name="Jogler C."/>
        </authorList>
    </citation>
    <scope>NUCLEOTIDE SEQUENCE [LARGE SCALE GENOMIC DNA]</scope>
    <source>
        <strain evidence="1 2">CA85</strain>
    </source>
</reference>
<protein>
    <submittedName>
        <fullName evidence="1">Uncharacterized protein</fullName>
    </submittedName>
</protein>
<dbReference type="EMBL" id="SJPK01000014">
    <property type="protein sequence ID" value="TWT56330.1"/>
    <property type="molecule type" value="Genomic_DNA"/>
</dbReference>
<dbReference type="AlphaFoldDB" id="A0A5C5X0J5"/>
<proteinExistence type="predicted"/>
<dbReference type="Proteomes" id="UP000318053">
    <property type="component" value="Unassembled WGS sequence"/>
</dbReference>